<dbReference type="RefSeq" id="WP_105531689.1">
    <property type="nucleotide sequence ID" value="NZ_PUGF01000008.1"/>
</dbReference>
<dbReference type="OrthoDB" id="5986644at2"/>
<evidence type="ECO:0000313" key="3">
    <source>
        <dbReference type="Proteomes" id="UP000237839"/>
    </source>
</evidence>
<accession>A0A2S9GZY1</accession>
<protein>
    <submittedName>
        <fullName evidence="2">Uncharacterized protein</fullName>
    </submittedName>
</protein>
<reference evidence="2 3" key="1">
    <citation type="submission" date="2018-02" db="EMBL/GenBank/DDBJ databases">
        <title>Solimicrobium silvestre gen. nov., sp. nov., isolated from alpine forest soil.</title>
        <authorList>
            <person name="Margesin R."/>
            <person name="Albuquerque L."/>
            <person name="Zhang D.-C."/>
            <person name="Froufe H.J.C."/>
            <person name="Severino R."/>
            <person name="Roxo I."/>
            <person name="Egas C."/>
            <person name="Da Costa M.S."/>
        </authorList>
    </citation>
    <scope>NUCLEOTIDE SEQUENCE [LARGE SCALE GENOMIC DNA]</scope>
    <source>
        <strain evidence="2 3">S20-91</strain>
    </source>
</reference>
<proteinExistence type="predicted"/>
<evidence type="ECO:0000313" key="2">
    <source>
        <dbReference type="EMBL" id="PRC93295.1"/>
    </source>
</evidence>
<evidence type="ECO:0000256" key="1">
    <source>
        <dbReference type="SAM" id="SignalP"/>
    </source>
</evidence>
<comment type="caution">
    <text evidence="2">The sequence shown here is derived from an EMBL/GenBank/DDBJ whole genome shotgun (WGS) entry which is preliminary data.</text>
</comment>
<name>A0A2S9GZY1_9BURK</name>
<sequence>MKLVKQGMLAALLCLSLSLNAQAADCISCAPSQGSAGLSAGSGLVLVGSMSVVAASGMIVVESVVVGADGIVIVVKGISNGVSATIKLSGQAAQGISLAAGTVINTSAMATGYLLVASGTVLAFIPNEIGQALIHHSKVGS</sequence>
<keyword evidence="3" id="KW-1185">Reference proteome</keyword>
<organism evidence="2 3">
    <name type="scientific">Solimicrobium silvestre</name>
    <dbReference type="NCBI Taxonomy" id="2099400"/>
    <lineage>
        <taxon>Bacteria</taxon>
        <taxon>Pseudomonadati</taxon>
        <taxon>Pseudomonadota</taxon>
        <taxon>Betaproteobacteria</taxon>
        <taxon>Burkholderiales</taxon>
        <taxon>Oxalobacteraceae</taxon>
        <taxon>Solimicrobium</taxon>
    </lineage>
</organism>
<gene>
    <name evidence="2" type="ORF">S2091_2033</name>
</gene>
<feature type="signal peptide" evidence="1">
    <location>
        <begin position="1"/>
        <end position="23"/>
    </location>
</feature>
<dbReference type="AlphaFoldDB" id="A0A2S9GZY1"/>
<dbReference type="Proteomes" id="UP000237839">
    <property type="component" value="Unassembled WGS sequence"/>
</dbReference>
<dbReference type="EMBL" id="PUGF01000008">
    <property type="protein sequence ID" value="PRC93295.1"/>
    <property type="molecule type" value="Genomic_DNA"/>
</dbReference>
<feature type="chain" id="PRO_5015596985" evidence="1">
    <location>
        <begin position="24"/>
        <end position="141"/>
    </location>
</feature>
<keyword evidence="1" id="KW-0732">Signal</keyword>